<comment type="caution">
    <text evidence="2">The sequence shown here is derived from an EMBL/GenBank/DDBJ whole genome shotgun (WGS) entry which is preliminary data.</text>
</comment>
<feature type="region of interest" description="Disordered" evidence="1">
    <location>
        <begin position="1"/>
        <end position="30"/>
    </location>
</feature>
<feature type="region of interest" description="Disordered" evidence="1">
    <location>
        <begin position="44"/>
        <end position="84"/>
    </location>
</feature>
<protein>
    <submittedName>
        <fullName evidence="2">Uncharacterized protein</fullName>
    </submittedName>
</protein>
<name>A0AAV0VIK6_9HEMI</name>
<gene>
    <name evidence="2" type="ORF">MEUPH1_LOCUS665</name>
</gene>
<keyword evidence="3" id="KW-1185">Reference proteome</keyword>
<dbReference type="Proteomes" id="UP001160148">
    <property type="component" value="Unassembled WGS sequence"/>
</dbReference>
<proteinExistence type="predicted"/>
<sequence length="108" mass="12271">MPSYRSTLRRRPHTVRQPAGTPPPPSVSGIIKQCRNSQIYVEEIHKSRHQDDSRTTHRGDAKAHPHRAQRRRVDQGEGPGTHQGMVTYATTLAPISRRCPHHDVSPRM</sequence>
<reference evidence="2 3" key="1">
    <citation type="submission" date="2023-01" db="EMBL/GenBank/DDBJ databases">
        <authorList>
            <person name="Whitehead M."/>
        </authorList>
    </citation>
    <scope>NUCLEOTIDE SEQUENCE [LARGE SCALE GENOMIC DNA]</scope>
</reference>
<dbReference type="EMBL" id="CARXXK010000001">
    <property type="protein sequence ID" value="CAI6343390.1"/>
    <property type="molecule type" value="Genomic_DNA"/>
</dbReference>
<organism evidence="2 3">
    <name type="scientific">Macrosiphum euphorbiae</name>
    <name type="common">potato aphid</name>
    <dbReference type="NCBI Taxonomy" id="13131"/>
    <lineage>
        <taxon>Eukaryota</taxon>
        <taxon>Metazoa</taxon>
        <taxon>Ecdysozoa</taxon>
        <taxon>Arthropoda</taxon>
        <taxon>Hexapoda</taxon>
        <taxon>Insecta</taxon>
        <taxon>Pterygota</taxon>
        <taxon>Neoptera</taxon>
        <taxon>Paraneoptera</taxon>
        <taxon>Hemiptera</taxon>
        <taxon>Sternorrhyncha</taxon>
        <taxon>Aphidomorpha</taxon>
        <taxon>Aphidoidea</taxon>
        <taxon>Aphididae</taxon>
        <taxon>Macrosiphini</taxon>
        <taxon>Macrosiphum</taxon>
    </lineage>
</organism>
<dbReference type="AlphaFoldDB" id="A0AAV0VIK6"/>
<evidence type="ECO:0000313" key="3">
    <source>
        <dbReference type="Proteomes" id="UP001160148"/>
    </source>
</evidence>
<accession>A0AAV0VIK6</accession>
<feature type="compositionally biased region" description="Basic and acidic residues" evidence="1">
    <location>
        <begin position="44"/>
        <end position="63"/>
    </location>
</feature>
<evidence type="ECO:0000256" key="1">
    <source>
        <dbReference type="SAM" id="MobiDB-lite"/>
    </source>
</evidence>
<evidence type="ECO:0000313" key="2">
    <source>
        <dbReference type="EMBL" id="CAI6343390.1"/>
    </source>
</evidence>